<keyword evidence="1" id="KW-0472">Membrane</keyword>
<keyword evidence="1" id="KW-0812">Transmembrane</keyword>
<dbReference type="OrthoDB" id="9776685at2"/>
<name>A0A1J0AGZ8_9CYAN</name>
<reference evidence="3 4" key="1">
    <citation type="submission" date="2016-10" db="EMBL/GenBank/DDBJ databases">
        <title>Description of Gloeomargarita lithophora gen. nov., sp. nov., a thylakoid-bearing basal-branching cyanobacterium with intracellular carbonates, and proposal for Gloeomargaritales ord. nov.</title>
        <authorList>
            <person name="Moreira D."/>
            <person name="Tavera R."/>
            <person name="Benzerara K."/>
            <person name="Skouri-Panet F."/>
            <person name="Couradeau E."/>
            <person name="Gerard E."/>
            <person name="Loussert C."/>
            <person name="Novelo E."/>
            <person name="Zivanovic Y."/>
            <person name="Lopez-Garcia P."/>
        </authorList>
    </citation>
    <scope>NUCLEOTIDE SEQUENCE [LARGE SCALE GENOMIC DNA]</scope>
    <source>
        <strain evidence="3 4">D10</strain>
    </source>
</reference>
<dbReference type="Proteomes" id="UP000180235">
    <property type="component" value="Chromosome"/>
</dbReference>
<dbReference type="InterPro" id="IPR022742">
    <property type="entry name" value="Hydrolase_4"/>
</dbReference>
<dbReference type="PANTHER" id="PTHR12277">
    <property type="entry name" value="ALPHA/BETA HYDROLASE DOMAIN-CONTAINING PROTEIN"/>
    <property type="match status" value="1"/>
</dbReference>
<keyword evidence="3" id="KW-0378">Hydrolase</keyword>
<evidence type="ECO:0000259" key="2">
    <source>
        <dbReference type="Pfam" id="PF12146"/>
    </source>
</evidence>
<protein>
    <submittedName>
        <fullName evidence="3">Hydrolase of the alpha/beta superfamily</fullName>
    </submittedName>
</protein>
<dbReference type="Pfam" id="PF12146">
    <property type="entry name" value="Hydrolase_4"/>
    <property type="match status" value="1"/>
</dbReference>
<dbReference type="EMBL" id="CP017675">
    <property type="protein sequence ID" value="APB35214.1"/>
    <property type="molecule type" value="Genomic_DNA"/>
</dbReference>
<proteinExistence type="predicted"/>
<feature type="domain" description="Serine aminopeptidase S33" evidence="2">
    <location>
        <begin position="80"/>
        <end position="188"/>
    </location>
</feature>
<dbReference type="SUPFAM" id="SSF53474">
    <property type="entry name" value="alpha/beta-Hydrolases"/>
    <property type="match status" value="1"/>
</dbReference>
<sequence>MNANSWYQFLGKGLRLVVGVYGGLLLLLILGQSRLMYFPSRQIINTPQDTGLDYENLRLTTSDGVSISAWWMPVANPQAPVILFAHGNGGNISYRLPYIRIFHQMGFASLFFDYRGYGESEGQPSEQGTYLDGEASWNYLTQNRKITPQRIIIYGESLGGGIATYLAAKYQPAGLILGSTFTSIPDRAKELFPLMPIDLIAQFQYHNLGRLAQIQSPVLIIHSPQDEIIPFHHGQKLYEAANEPKFFLEIHGNHNEGFLDALPTYQAGIGQFIQGILAD</sequence>
<keyword evidence="4" id="KW-1185">Reference proteome</keyword>
<dbReference type="GO" id="GO:0016787">
    <property type="term" value="F:hydrolase activity"/>
    <property type="evidence" value="ECO:0007669"/>
    <property type="project" value="UniProtKB-KW"/>
</dbReference>
<evidence type="ECO:0000313" key="4">
    <source>
        <dbReference type="Proteomes" id="UP000180235"/>
    </source>
</evidence>
<dbReference type="STRING" id="1188229.GlitD10_2870"/>
<keyword evidence="1" id="KW-1133">Transmembrane helix</keyword>
<evidence type="ECO:0000256" key="1">
    <source>
        <dbReference type="SAM" id="Phobius"/>
    </source>
</evidence>
<evidence type="ECO:0000313" key="3">
    <source>
        <dbReference type="EMBL" id="APB35214.1"/>
    </source>
</evidence>
<accession>A0A1J0AGZ8</accession>
<dbReference type="PANTHER" id="PTHR12277:SF81">
    <property type="entry name" value="PROTEIN ABHD13"/>
    <property type="match status" value="1"/>
</dbReference>
<feature type="transmembrane region" description="Helical" evidence="1">
    <location>
        <begin position="12"/>
        <end position="31"/>
    </location>
</feature>
<dbReference type="RefSeq" id="WP_071455541.1">
    <property type="nucleotide sequence ID" value="NZ_CP017675.1"/>
</dbReference>
<dbReference type="InterPro" id="IPR029058">
    <property type="entry name" value="AB_hydrolase_fold"/>
</dbReference>
<dbReference type="AlphaFoldDB" id="A0A1J0AGZ8"/>
<gene>
    <name evidence="3" type="ORF">GlitD10_2870</name>
</gene>
<organism evidence="3 4">
    <name type="scientific">Gloeomargarita lithophora Alchichica-D10</name>
    <dbReference type="NCBI Taxonomy" id="1188229"/>
    <lineage>
        <taxon>Bacteria</taxon>
        <taxon>Bacillati</taxon>
        <taxon>Cyanobacteriota</taxon>
        <taxon>Cyanophyceae</taxon>
        <taxon>Gloeomargaritales</taxon>
        <taxon>Gloeomargaritaceae</taxon>
        <taxon>Gloeomargarita</taxon>
    </lineage>
</organism>
<dbReference type="KEGG" id="glt:GlitD10_2870"/>
<dbReference type="Gene3D" id="3.40.50.1820">
    <property type="entry name" value="alpha/beta hydrolase"/>
    <property type="match status" value="1"/>
</dbReference>